<dbReference type="EMBL" id="OUNR01000016">
    <property type="protein sequence ID" value="SPP65297.1"/>
    <property type="molecule type" value="Genomic_DNA"/>
</dbReference>
<organism evidence="4 5">
    <name type="scientific">Nitrospira lenta</name>
    <dbReference type="NCBI Taxonomy" id="1436998"/>
    <lineage>
        <taxon>Bacteria</taxon>
        <taxon>Pseudomonadati</taxon>
        <taxon>Nitrospirota</taxon>
        <taxon>Nitrospiria</taxon>
        <taxon>Nitrospirales</taxon>
        <taxon>Nitrospiraceae</taxon>
        <taxon>Nitrospira</taxon>
    </lineage>
</organism>
<keyword evidence="2" id="KW-0677">Repeat</keyword>
<accession>A0A330L7J0</accession>
<dbReference type="InParanoid" id="A0A330L7J0"/>
<dbReference type="SMART" id="SM00612">
    <property type="entry name" value="Kelch"/>
    <property type="match status" value="5"/>
</dbReference>
<protein>
    <submittedName>
        <fullName evidence="4">Alkyl hydroperoxide reductase/ Thiol specific antioxidant/ Mal allergen</fullName>
    </submittedName>
</protein>
<dbReference type="Pfam" id="PF01344">
    <property type="entry name" value="Kelch_1"/>
    <property type="match status" value="2"/>
</dbReference>
<evidence type="ECO:0000256" key="1">
    <source>
        <dbReference type="ARBA" id="ARBA00022441"/>
    </source>
</evidence>
<proteinExistence type="predicted"/>
<feature type="region of interest" description="Disordered" evidence="3">
    <location>
        <begin position="163"/>
        <end position="195"/>
    </location>
</feature>
<dbReference type="Pfam" id="PF24681">
    <property type="entry name" value="Kelch_KLHDC2_KLHL20_DRC7"/>
    <property type="match status" value="1"/>
</dbReference>
<sequence length="347" mass="37216">MPAVMMLAIVTVLMMITPAGAELLGKWSKGAPFPEPSEELVGASVGGKFYVFGGLGPGWIPQGLVYEYDPGSDRWTKKQPMALPSHHVAITELDGKLYAFGGFVPPESGPPAWVPINSAWEYDPATDHWKALAPMPSKRGSAVAAAVNGKIYVIGGAAVHPGSSESSLQPAKPHRSVGTVEEYDPKTNSWAQRSSMPTARNHAAIGAVNNKIYVIGGRLGSAFIFTASNTNVVEEYDPATDQWGLVKAKMPTERSGGAWAVYKNRIYVGGGEHQDNYLLAAFRALEAYDPATNSWEELPKMPMPRHGLAGAVVGDRLYFASGDIQSAGITGMRVVTDSHDIFEFSPR</sequence>
<dbReference type="RefSeq" id="WP_121989603.1">
    <property type="nucleotide sequence ID" value="NZ_OUNR01000016.1"/>
</dbReference>
<reference evidence="5" key="1">
    <citation type="submission" date="2018-04" db="EMBL/GenBank/DDBJ databases">
        <authorList>
            <person name="Lucker S."/>
            <person name="Sakoula D."/>
        </authorList>
    </citation>
    <scope>NUCLEOTIDE SEQUENCE [LARGE SCALE GENOMIC DNA]</scope>
</reference>
<dbReference type="InterPro" id="IPR006652">
    <property type="entry name" value="Kelch_1"/>
</dbReference>
<gene>
    <name evidence="4" type="ORF">NITLEN_30211</name>
</gene>
<dbReference type="OrthoDB" id="9769308at2"/>
<dbReference type="Gene3D" id="2.120.10.80">
    <property type="entry name" value="Kelch-type beta propeller"/>
    <property type="match status" value="2"/>
</dbReference>
<dbReference type="Proteomes" id="UP000248168">
    <property type="component" value="Unassembled WGS sequence"/>
</dbReference>
<keyword evidence="5" id="KW-1185">Reference proteome</keyword>
<dbReference type="PANTHER" id="PTHR24412:SF441">
    <property type="entry name" value="KELCH-LIKE PROTEIN 28"/>
    <property type="match status" value="1"/>
</dbReference>
<evidence type="ECO:0000313" key="5">
    <source>
        <dbReference type="Proteomes" id="UP000248168"/>
    </source>
</evidence>
<keyword evidence="1" id="KW-0880">Kelch repeat</keyword>
<dbReference type="AlphaFoldDB" id="A0A330L7J0"/>
<dbReference type="SUPFAM" id="SSF117281">
    <property type="entry name" value="Kelch motif"/>
    <property type="match status" value="2"/>
</dbReference>
<dbReference type="PRINTS" id="PR00501">
    <property type="entry name" value="KELCHREPEAT"/>
</dbReference>
<evidence type="ECO:0000256" key="3">
    <source>
        <dbReference type="SAM" id="MobiDB-lite"/>
    </source>
</evidence>
<name>A0A330L7J0_9BACT</name>
<evidence type="ECO:0000256" key="2">
    <source>
        <dbReference type="ARBA" id="ARBA00022737"/>
    </source>
</evidence>
<dbReference type="PANTHER" id="PTHR24412">
    <property type="entry name" value="KELCH PROTEIN"/>
    <property type="match status" value="1"/>
</dbReference>
<dbReference type="InterPro" id="IPR015915">
    <property type="entry name" value="Kelch-typ_b-propeller"/>
</dbReference>
<evidence type="ECO:0000313" key="4">
    <source>
        <dbReference type="EMBL" id="SPP65297.1"/>
    </source>
</evidence>
<feature type="compositionally biased region" description="Polar residues" evidence="3">
    <location>
        <begin position="186"/>
        <end position="195"/>
    </location>
</feature>